<evidence type="ECO:0000259" key="8">
    <source>
        <dbReference type="PROSITE" id="PS50075"/>
    </source>
</evidence>
<dbReference type="Pfam" id="PF00550">
    <property type="entry name" value="PP-binding"/>
    <property type="match status" value="1"/>
</dbReference>
<evidence type="ECO:0000313" key="9">
    <source>
        <dbReference type="EMBL" id="KLA29465.1"/>
    </source>
</evidence>
<dbReference type="SUPFAM" id="SSF56801">
    <property type="entry name" value="Acetyl-CoA synthetase-like"/>
    <property type="match status" value="1"/>
</dbReference>
<dbReference type="PROSITE" id="PS00012">
    <property type="entry name" value="PHOSPHOPANTETHEINE"/>
    <property type="match status" value="1"/>
</dbReference>
<dbReference type="Gene3D" id="3.30.559.10">
    <property type="entry name" value="Chloramphenicol acetyltransferase-like domain"/>
    <property type="match status" value="2"/>
</dbReference>
<dbReference type="NCBIfam" id="TIGR01733">
    <property type="entry name" value="AA-adenyl-dom"/>
    <property type="match status" value="1"/>
</dbReference>
<dbReference type="NCBIfam" id="TIGR01720">
    <property type="entry name" value="NRPS-para261"/>
    <property type="match status" value="1"/>
</dbReference>
<dbReference type="CDD" id="cd19534">
    <property type="entry name" value="E_NRPS"/>
    <property type="match status" value="1"/>
</dbReference>
<dbReference type="InterPro" id="IPR023213">
    <property type="entry name" value="CAT-like_dom_sf"/>
</dbReference>
<dbReference type="InterPro" id="IPR036736">
    <property type="entry name" value="ACP-like_sf"/>
</dbReference>
<dbReference type="PATRIC" id="fig|1396.428.peg.4625"/>
<accession>A0A0G8EZ24</accession>
<dbReference type="Gene3D" id="3.30.300.30">
    <property type="match status" value="1"/>
</dbReference>
<dbReference type="GO" id="GO:0008610">
    <property type="term" value="P:lipid biosynthetic process"/>
    <property type="evidence" value="ECO:0007669"/>
    <property type="project" value="UniProtKB-ARBA"/>
</dbReference>
<comment type="cofactor">
    <cofactor evidence="1">
        <name>pantetheine 4'-phosphate</name>
        <dbReference type="ChEBI" id="CHEBI:47942"/>
    </cofactor>
</comment>
<dbReference type="Gene3D" id="3.30.559.30">
    <property type="entry name" value="Nonribosomal peptide synthetase, condensation domain"/>
    <property type="match status" value="2"/>
</dbReference>
<evidence type="ECO:0000256" key="1">
    <source>
        <dbReference type="ARBA" id="ARBA00001957"/>
    </source>
</evidence>
<evidence type="ECO:0000256" key="6">
    <source>
        <dbReference type="ARBA" id="ARBA00022840"/>
    </source>
</evidence>
<dbReference type="InterPro" id="IPR025110">
    <property type="entry name" value="AMP-bd_C"/>
</dbReference>
<proteinExistence type="inferred from homology"/>
<dbReference type="InterPro" id="IPR009081">
    <property type="entry name" value="PP-bd_ACP"/>
</dbReference>
<keyword evidence="6" id="KW-0067">ATP-binding</keyword>
<organism evidence="9 10">
    <name type="scientific">Bacillus cereus</name>
    <dbReference type="NCBI Taxonomy" id="1396"/>
    <lineage>
        <taxon>Bacteria</taxon>
        <taxon>Bacillati</taxon>
        <taxon>Bacillota</taxon>
        <taxon>Bacilli</taxon>
        <taxon>Bacillales</taxon>
        <taxon>Bacillaceae</taxon>
        <taxon>Bacillus</taxon>
        <taxon>Bacillus cereus group</taxon>
    </lineage>
</organism>
<dbReference type="FunFam" id="3.40.50.12780:FF:000012">
    <property type="entry name" value="Non-ribosomal peptide synthetase"/>
    <property type="match status" value="1"/>
</dbReference>
<keyword evidence="3" id="KW-0596">Phosphopantetheine</keyword>
<comment type="similarity">
    <text evidence="2">Belongs to the ATP-dependent AMP-binding enzyme family.</text>
</comment>
<dbReference type="Pfam" id="PF00501">
    <property type="entry name" value="AMP-binding"/>
    <property type="match status" value="1"/>
</dbReference>
<dbReference type="PROSITE" id="PS50075">
    <property type="entry name" value="CARRIER"/>
    <property type="match status" value="1"/>
</dbReference>
<evidence type="ECO:0000256" key="3">
    <source>
        <dbReference type="ARBA" id="ARBA00022450"/>
    </source>
</evidence>
<comment type="caution">
    <text evidence="9">The sequence shown here is derived from an EMBL/GenBank/DDBJ whole genome shotgun (WGS) entry which is preliminary data.</text>
</comment>
<dbReference type="PANTHER" id="PTHR45398">
    <property type="match status" value="1"/>
</dbReference>
<dbReference type="SUPFAM" id="SSF47336">
    <property type="entry name" value="ACP-like"/>
    <property type="match status" value="1"/>
</dbReference>
<keyword evidence="9" id="KW-0436">Ligase</keyword>
<reference evidence="9 10" key="1">
    <citation type="submission" date="2015-04" db="EMBL/GenBank/DDBJ databases">
        <title>Draft Genome Sequences of Eight Spore-Forming Food Isolates of Bacillus cereus Genome sequencing.</title>
        <authorList>
            <person name="Krawcyk A.O."/>
            <person name="de Jong A."/>
            <person name="Eijlander R.T."/>
            <person name="Berendsen E.M."/>
            <person name="Holsappel S."/>
            <person name="Wells-Bennik M."/>
            <person name="Kuipers O.P."/>
        </authorList>
    </citation>
    <scope>NUCLEOTIDE SEQUENCE [LARGE SCALE GENOMIC DNA]</scope>
    <source>
        <strain evidence="9 10">B4077</strain>
    </source>
</reference>
<keyword evidence="5" id="KW-0547">Nucleotide-binding</keyword>
<dbReference type="GO" id="GO:0004467">
    <property type="term" value="F:long-chain fatty acid-CoA ligase activity"/>
    <property type="evidence" value="ECO:0007669"/>
    <property type="project" value="UniProtKB-EC"/>
</dbReference>
<dbReference type="FunFam" id="3.40.50.980:FF:000001">
    <property type="entry name" value="Non-ribosomal peptide synthetase"/>
    <property type="match status" value="1"/>
</dbReference>
<dbReference type="Pfam" id="PF00668">
    <property type="entry name" value="Condensation"/>
    <property type="match status" value="2"/>
</dbReference>
<protein>
    <submittedName>
        <fullName evidence="9">Long-chain-fatty-acid--CoA ligase</fullName>
        <ecNumber evidence="9">6.2.1.3</ecNumber>
    </submittedName>
</protein>
<dbReference type="InterPro" id="IPR006162">
    <property type="entry name" value="Ppantetheine_attach_site"/>
</dbReference>
<dbReference type="EC" id="6.2.1.3" evidence="9"/>
<gene>
    <name evidence="9" type="ORF">B4077_3525</name>
</gene>
<evidence type="ECO:0000313" key="10">
    <source>
        <dbReference type="Proteomes" id="UP000035214"/>
    </source>
</evidence>
<dbReference type="Gene3D" id="2.30.38.10">
    <property type="entry name" value="Luciferase, Domain 3"/>
    <property type="match status" value="1"/>
</dbReference>
<dbReference type="InterPro" id="IPR000873">
    <property type="entry name" value="AMP-dep_synth/lig_dom"/>
</dbReference>
<dbReference type="Proteomes" id="UP000035214">
    <property type="component" value="Unassembled WGS sequence"/>
</dbReference>
<dbReference type="InterPro" id="IPR045851">
    <property type="entry name" value="AMP-bd_C_sf"/>
</dbReference>
<dbReference type="RefSeq" id="WP_046955338.1">
    <property type="nucleotide sequence ID" value="NZ_LCYI01000022.1"/>
</dbReference>
<dbReference type="GO" id="GO:0005524">
    <property type="term" value="F:ATP binding"/>
    <property type="evidence" value="ECO:0007669"/>
    <property type="project" value="UniProtKB-KW"/>
</dbReference>
<dbReference type="InterPro" id="IPR001242">
    <property type="entry name" value="Condensation_dom"/>
</dbReference>
<evidence type="ECO:0000256" key="7">
    <source>
        <dbReference type="ARBA" id="ARBA00023194"/>
    </source>
</evidence>
<dbReference type="GO" id="GO:0017000">
    <property type="term" value="P:antibiotic biosynthetic process"/>
    <property type="evidence" value="ECO:0007669"/>
    <property type="project" value="UniProtKB-KW"/>
</dbReference>
<keyword evidence="4" id="KW-0597">Phosphoprotein</keyword>
<evidence type="ECO:0000256" key="4">
    <source>
        <dbReference type="ARBA" id="ARBA00022553"/>
    </source>
</evidence>
<dbReference type="Gene3D" id="3.40.50.980">
    <property type="match status" value="2"/>
</dbReference>
<dbReference type="PROSITE" id="PS00455">
    <property type="entry name" value="AMP_BINDING"/>
    <property type="match status" value="1"/>
</dbReference>
<feature type="domain" description="Carrier" evidence="8">
    <location>
        <begin position="958"/>
        <end position="1033"/>
    </location>
</feature>
<name>A0A0G8EZ24_BACCE</name>
<dbReference type="SUPFAM" id="SSF52777">
    <property type="entry name" value="CoA-dependent acyltransferases"/>
    <property type="match status" value="4"/>
</dbReference>
<keyword evidence="7" id="KW-0045">Antibiotic biosynthesis</keyword>
<dbReference type="Pfam" id="PF13193">
    <property type="entry name" value="AMP-binding_C"/>
    <property type="match status" value="1"/>
</dbReference>
<dbReference type="FunFam" id="2.30.38.10:FF:000001">
    <property type="entry name" value="Non-ribosomal peptide synthetase PvdI"/>
    <property type="match status" value="1"/>
</dbReference>
<dbReference type="Gene3D" id="1.10.1200.10">
    <property type="entry name" value="ACP-like"/>
    <property type="match status" value="1"/>
</dbReference>
<dbReference type="EMBL" id="LCYI01000022">
    <property type="protein sequence ID" value="KLA29465.1"/>
    <property type="molecule type" value="Genomic_DNA"/>
</dbReference>
<dbReference type="InterPro" id="IPR010060">
    <property type="entry name" value="NRPS_synth"/>
</dbReference>
<evidence type="ECO:0000256" key="5">
    <source>
        <dbReference type="ARBA" id="ARBA00022741"/>
    </source>
</evidence>
<sequence length="1498" mass="172473">MQQTIVKHSLTHPQKRVWYNEQIYPNTSMYNIGGMVLINGEINFTILEKAIQLFIKKNDGLRLRIFQQHREPHQYISPFEPTPIRLIDFSNHHNPSLEARKWAQDEFQKQIPLEGGPLFEFVLLKISDVESSYFVKFHHIIADGWTIQLMTSQIIDFYSKLKNDEHINDTVESTYLSYLQAEEKYLESPRYVKNKNYWNEKFMNLPDFFLSKTSHSLEGKRKIFLIEKEKSVALQSFIQKHRISMNTLFSTFMLIYIHKMYDQSDIIIGSPVLNRSGVLEKKIVGMFTSTMPLRLNVDEDESVLSFIKRVNHEIKQCLFHQRYPYNLLVKDLQLTSKGYDGLFQYSVNYYNTKLKNTIDGFSLENVEFYSGYQAYSLQLVIKEWADEGLEIQYDYKVADFEEDQINCMHERFLALIEQVLRNEDQSIKELSLLSDDEQKFMLEKFNNTAVVYPKEKTIQELFEEQVKQTPEKIAIQHADRSMTYLELNKKSNQLARKLREKGVKNGQVVGILAKHSLEIVIAIWGVIKAGGTYLPIDPSYPEDRIRYILNDSGTTLLLTDYTNEGNLEYLGEKINICDQKLYEGDNANLTLVTSPNDPIYIIYTSGTTGNPKGTVITQRGLVNYISWAKKNYISSENDVFALYSSVSFDLTVTSIFTPLISGLLLVIYHDNEDEFILSKILKENVVTVLKVTPSHLALLNNYSPPRVSSLRRLIVGGEDLKTSVAEKIYDLFSGKVEIINEYGPTETVVGCMIHRYDPDLDRRASVPIGTPADNVQIYLLDKNLQPVPIGVKGEIYILGDGVAKGYLNRPDLTAQRFLSNPFISSEKMYRSGDLAVMLPNGLIEYQGRMDSQVKVKGYRIEIGEVENALLQHKSVKDVVVVNWQGEDNSNHLVAYIVLKDSVQNIEIRSFISHMLPSYMIPSFFIYMDQLPLTINGKIDRQALPDPMLNNGSNHTHLEEVDEDVTGMVSEVLKEILQTDRIELHSNFYHLGGDSIKAIQVSARLQELGWKIRVKDVLNYPVVSELAAMLVKQKDVTVSQTLVTGKVEPTPIMRWFLDQQFKNPHHWNQSVLLSLKKPVKEEYINEMLNTIMHHHDLLRLRYEDKQDYFYYDEDMSIADSKVTMFDLSEIPIEMALNQVHIKGEELKGSLNLNVGPLFKGALFQLSNDQQLLLLTAHHLIVDAVSWRILIEDANRCLNSLYLGEVPSLPLKTNSFQDWSETLNSRGVNLVRAELDYWESIDNTLDNNFQINREKDNSTVESCTTLTFTLNADDTRKLLTTANVPYNTQPMELLLAVLIENFGICTNQDQIKFELEGHGREELFEDLDISRTVGWFTTMYPIVLQVSPNIANQIKSVKEEVRKRPNKGIGYGILKEKFPSSKDLTQNTIRFNYLGEIDNSLGDGWFTIVDYQSGREQSKDNHITALLDIVAMVKNKNLEIHVTFSTSHFQKNFVENLFSDYLERLQTYIQSCCQMQTKEFTSSDFETLNLSDEEIDNLFD</sequence>
<dbReference type="InterPro" id="IPR020845">
    <property type="entry name" value="AMP-binding_CS"/>
</dbReference>
<evidence type="ECO:0000256" key="2">
    <source>
        <dbReference type="ARBA" id="ARBA00006432"/>
    </source>
</evidence>
<dbReference type="InterPro" id="IPR010071">
    <property type="entry name" value="AA_adenyl_dom"/>
</dbReference>
<dbReference type="PANTHER" id="PTHR45398:SF1">
    <property type="entry name" value="ENZYME, PUTATIVE (JCVI)-RELATED"/>
    <property type="match status" value="1"/>
</dbReference>